<dbReference type="FunFam" id="3.40.50.2000:FF:000043">
    <property type="entry name" value="UDP-N-acetylglucosamine 2-epimerase"/>
    <property type="match status" value="1"/>
</dbReference>
<dbReference type="SUPFAM" id="SSF53756">
    <property type="entry name" value="UDP-Glycosyltransferase/glycogen phosphorylase"/>
    <property type="match status" value="1"/>
</dbReference>
<evidence type="ECO:0000313" key="7">
    <source>
        <dbReference type="EMBL" id="EEP66334.1"/>
    </source>
</evidence>
<dbReference type="eggNOG" id="COG0381">
    <property type="taxonomic scope" value="Bacteria"/>
</dbReference>
<dbReference type="InterPro" id="IPR003331">
    <property type="entry name" value="UDP_GlcNAc_Epimerase_2_dom"/>
</dbReference>
<keyword evidence="1 5" id="KW-0413">Isomerase</keyword>
<accession>C4FN76</accession>
<dbReference type="GO" id="GO:0008761">
    <property type="term" value="F:UDP-N-acetylglucosamine 2-epimerase activity"/>
    <property type="evidence" value="ECO:0007669"/>
    <property type="project" value="UniProtKB-EC"/>
</dbReference>
<dbReference type="Proteomes" id="UP000003529">
    <property type="component" value="Unassembled WGS sequence"/>
</dbReference>
<comment type="caution">
    <text evidence="7">The sequence shown here is derived from an EMBL/GenBank/DDBJ whole genome shotgun (WGS) entry which is preliminary data.</text>
</comment>
<comment type="similarity">
    <text evidence="2 5">Belongs to the UDP-N-acetylglucosamine 2-epimerase family.</text>
</comment>
<reference evidence="7" key="1">
    <citation type="submission" date="2009-04" db="EMBL/GenBank/DDBJ databases">
        <authorList>
            <person name="Weinstock G."/>
            <person name="Sodergren E."/>
            <person name="Clifton S."/>
            <person name="Fulton L."/>
            <person name="Fulton B."/>
            <person name="Courtney L."/>
            <person name="Fronick C."/>
            <person name="Harrison M."/>
            <person name="Strong C."/>
            <person name="Farmer C."/>
            <person name="Delahaunty K."/>
            <person name="Markovic C."/>
            <person name="Hall O."/>
            <person name="Minx P."/>
            <person name="Tomlinson C."/>
            <person name="Mitreva M."/>
            <person name="Nelson J."/>
            <person name="Hou S."/>
            <person name="Wollam A."/>
            <person name="Pepin K.H."/>
            <person name="Johnson M."/>
            <person name="Bhonagiri V."/>
            <person name="Nash W.E."/>
            <person name="Warren W."/>
            <person name="Chinwalla A."/>
            <person name="Mardis E.R."/>
            <person name="Wilson R.K."/>
        </authorList>
    </citation>
    <scope>NUCLEOTIDE SEQUENCE [LARGE SCALE GENOMIC DNA]</scope>
    <source>
        <strain evidence="7">ATCC 17748</strain>
    </source>
</reference>
<protein>
    <recommendedName>
        <fullName evidence="3">UDP-N-acetylglucosamine 2-epimerase (non-hydrolyzing)</fullName>
        <ecNumber evidence="3">5.1.3.14</ecNumber>
    </recommendedName>
    <alternativeName>
        <fullName evidence="4">UDP-GlcNAc-2-epimerase</fullName>
    </alternativeName>
</protein>
<evidence type="ECO:0000256" key="1">
    <source>
        <dbReference type="ARBA" id="ARBA00023235"/>
    </source>
</evidence>
<dbReference type="PANTHER" id="PTHR43174:SF2">
    <property type="entry name" value="UDP-N-ACETYLGLUCOSAMINE 2-EPIMERASE"/>
    <property type="match status" value="1"/>
</dbReference>
<name>C4FN76_9FIRM</name>
<sequence>MLEATMLKVMTIFGTRPEAIKMAPLVKALEAAPDMEPIVTVTAQHRDMLDQVLNLFNITPDYDLNIMSQGQTLYDVTNRALMGLKDVLEEAKPDVVLVHGDTTTTFAGALASFYQEIPVGHVEAGLRTGDIYSPFPEEMNRKLTGSIATYHFAPTASSESNLKKENINTDHLYVTGNMVIDALDTTVQENYVFDDAAINALDPEKRTVLVTTHRRENLGEPMRHVYQAIRDLLDEFKDIQVVFPVHKNPKVRQVVQEELGSVERVTLIDPLDYEPFANLMAKSYLILTDSGGIQEEAPALGKPVLVLRDTTERPEAVEAGTVRLVGTDKDAVHAAAHELLSNAEAYKLMSNSVNPYGDGKASERIIQALRHEFLGDPNRPERFGK</sequence>
<dbReference type="InterPro" id="IPR029767">
    <property type="entry name" value="WecB-like"/>
</dbReference>
<evidence type="ECO:0000256" key="4">
    <source>
        <dbReference type="ARBA" id="ARBA00079400"/>
    </source>
</evidence>
<dbReference type="AlphaFoldDB" id="C4FN76"/>
<dbReference type="EMBL" id="ACIK02000004">
    <property type="protein sequence ID" value="EEP66334.1"/>
    <property type="molecule type" value="Genomic_DNA"/>
</dbReference>
<organism evidence="7 8">
    <name type="scientific">Veillonella dispar ATCC 17748</name>
    <dbReference type="NCBI Taxonomy" id="546273"/>
    <lineage>
        <taxon>Bacteria</taxon>
        <taxon>Bacillati</taxon>
        <taxon>Bacillota</taxon>
        <taxon>Negativicutes</taxon>
        <taxon>Veillonellales</taxon>
        <taxon>Veillonellaceae</taxon>
        <taxon>Veillonella</taxon>
    </lineage>
</organism>
<feature type="domain" description="UDP-N-acetylglucosamine 2-epimerase" evidence="6">
    <location>
        <begin position="27"/>
        <end position="370"/>
    </location>
</feature>
<dbReference type="NCBIfam" id="TIGR00236">
    <property type="entry name" value="wecB"/>
    <property type="match status" value="1"/>
</dbReference>
<keyword evidence="8" id="KW-1185">Reference proteome</keyword>
<proteinExistence type="inferred from homology"/>
<dbReference type="HOGENOM" id="CLU_041674_1_0_9"/>
<dbReference type="CDD" id="cd03786">
    <property type="entry name" value="GTB_UDP-GlcNAc_2-Epimerase"/>
    <property type="match status" value="1"/>
</dbReference>
<evidence type="ECO:0000259" key="6">
    <source>
        <dbReference type="Pfam" id="PF02350"/>
    </source>
</evidence>
<evidence type="ECO:0000256" key="2">
    <source>
        <dbReference type="ARBA" id="ARBA00038209"/>
    </source>
</evidence>
<dbReference type="EC" id="5.1.3.14" evidence="3"/>
<dbReference type="Gene3D" id="3.40.50.2000">
    <property type="entry name" value="Glycogen Phosphorylase B"/>
    <property type="match status" value="2"/>
</dbReference>
<evidence type="ECO:0000256" key="5">
    <source>
        <dbReference type="RuleBase" id="RU003513"/>
    </source>
</evidence>
<gene>
    <name evidence="7" type="ORF">VEIDISOL_00400</name>
</gene>
<evidence type="ECO:0000256" key="3">
    <source>
        <dbReference type="ARBA" id="ARBA00038858"/>
    </source>
</evidence>
<evidence type="ECO:0000313" key="8">
    <source>
        <dbReference type="Proteomes" id="UP000003529"/>
    </source>
</evidence>
<dbReference type="Pfam" id="PF02350">
    <property type="entry name" value="Epimerase_2"/>
    <property type="match status" value="1"/>
</dbReference>
<dbReference type="PANTHER" id="PTHR43174">
    <property type="entry name" value="UDP-N-ACETYLGLUCOSAMINE 2-EPIMERASE"/>
    <property type="match status" value="1"/>
</dbReference>